<dbReference type="SUPFAM" id="SSF102114">
    <property type="entry name" value="Radical SAM enzymes"/>
    <property type="match status" value="1"/>
</dbReference>
<evidence type="ECO:0000313" key="2">
    <source>
        <dbReference type="EMBL" id="SFU29287.1"/>
    </source>
</evidence>
<dbReference type="InterPro" id="IPR023995">
    <property type="entry name" value="HemZ"/>
</dbReference>
<dbReference type="CDD" id="cd01335">
    <property type="entry name" value="Radical_SAM"/>
    <property type="match status" value="1"/>
</dbReference>
<keyword evidence="3" id="KW-1185">Reference proteome</keyword>
<sequence>MKIKIHDYPKIQLMKELIDEFLPPDRYEVVEDDGVRDDECLHINLQGSDDRDEIKREIFRDLSALTGKRPDWGILTGVRPVKLAGELYHEMGSMDLVRARLQKEYFLTAKKAELITSMYEYQEKVCGEPRKNEIGIYIGIPFCPTRCLYCSFASNQVPDEEVARYLPALLREIRFCGEKMKEQNLLPESVYIGGGTPTTLNERQLDELLSACEASFDPGSLREFTVEAGRPDTITGEKLDVLKQHNVNRISINPQSMKQETLDRIGRSHSPEDIVRAFRMAKERDFDVINADLITGLPGEQPEDFRKTLETVLDLGANNITVHTLAVKKASRLIGIDRSYHYRVADIVAEMLADSRRMLEDAGFLPYYLYRQKHMAGYFENTGYCRDDLANLYNVRIMDEHQSILALGAGGISKLYYPSMNKLVRVPNVTNYTQYIDRIDEMCRRKDEGFFIEHE</sequence>
<dbReference type="InterPro" id="IPR034505">
    <property type="entry name" value="Coproporphyrinogen-III_oxidase"/>
</dbReference>
<gene>
    <name evidence="2" type="ORF">SAMN05216508_101134</name>
</gene>
<dbReference type="SMART" id="SM00729">
    <property type="entry name" value="Elp3"/>
    <property type="match status" value="1"/>
</dbReference>
<reference evidence="2 3" key="1">
    <citation type="submission" date="2016-10" db="EMBL/GenBank/DDBJ databases">
        <authorList>
            <person name="de Groot N.N."/>
        </authorList>
    </citation>
    <scope>NUCLEOTIDE SEQUENCE [LARGE SCALE GENOMIC DNA]</scope>
    <source>
        <strain evidence="2 3">KHGC13</strain>
    </source>
</reference>
<dbReference type="InterPro" id="IPR007197">
    <property type="entry name" value="rSAM"/>
</dbReference>
<name>A0A1I7EZF6_9FIRM</name>
<feature type="domain" description="Radical SAM core" evidence="1">
    <location>
        <begin position="128"/>
        <end position="368"/>
    </location>
</feature>
<dbReference type="InterPro" id="IPR023404">
    <property type="entry name" value="rSAM_horseshoe"/>
</dbReference>
<dbReference type="GO" id="GO:0003824">
    <property type="term" value="F:catalytic activity"/>
    <property type="evidence" value="ECO:0007669"/>
    <property type="project" value="InterPro"/>
</dbReference>
<dbReference type="SFLD" id="SFLDS00029">
    <property type="entry name" value="Radical_SAM"/>
    <property type="match status" value="1"/>
</dbReference>
<dbReference type="Proteomes" id="UP000198817">
    <property type="component" value="Unassembled WGS sequence"/>
</dbReference>
<protein>
    <submittedName>
        <fullName evidence="2">Oxygen-independent coproporphyrinogen-3 oxidase</fullName>
    </submittedName>
</protein>
<dbReference type="Gene3D" id="3.80.30.20">
    <property type="entry name" value="tm_1862 like domain"/>
    <property type="match status" value="1"/>
</dbReference>
<dbReference type="Pfam" id="PF04055">
    <property type="entry name" value="Radical_SAM"/>
    <property type="match status" value="1"/>
</dbReference>
<dbReference type="SFLD" id="SFLDG01082">
    <property type="entry name" value="B12-binding_domain_containing"/>
    <property type="match status" value="1"/>
</dbReference>
<evidence type="ECO:0000313" key="3">
    <source>
        <dbReference type="Proteomes" id="UP000198817"/>
    </source>
</evidence>
<dbReference type="AlphaFoldDB" id="A0A1I7EZF6"/>
<dbReference type="RefSeq" id="WP_090469258.1">
    <property type="nucleotide sequence ID" value="NZ_CACWQI010000001.1"/>
</dbReference>
<organism evidence="2 3">
    <name type="scientific">Eubacterium pyruvativorans</name>
    <dbReference type="NCBI Taxonomy" id="155865"/>
    <lineage>
        <taxon>Bacteria</taxon>
        <taxon>Bacillati</taxon>
        <taxon>Bacillota</taxon>
        <taxon>Clostridia</taxon>
        <taxon>Eubacteriales</taxon>
        <taxon>Eubacteriaceae</taxon>
        <taxon>Eubacterium</taxon>
    </lineage>
</organism>
<dbReference type="InterPro" id="IPR006638">
    <property type="entry name" value="Elp3/MiaA/NifB-like_rSAM"/>
</dbReference>
<dbReference type="OrthoDB" id="9808022at2"/>
<dbReference type="STRING" id="155865.SAMN05216515_102135"/>
<proteinExistence type="predicted"/>
<dbReference type="NCBIfam" id="TIGR03994">
    <property type="entry name" value="rSAM_HemZ"/>
    <property type="match status" value="1"/>
</dbReference>
<dbReference type="GO" id="GO:0006779">
    <property type="term" value="P:porphyrin-containing compound biosynthetic process"/>
    <property type="evidence" value="ECO:0007669"/>
    <property type="project" value="TreeGrafter"/>
</dbReference>
<dbReference type="PANTHER" id="PTHR13932:SF1">
    <property type="entry name" value="OXYGEN-INDEPENDENT COPROPORPHYRINOGEN-III OXIDASE-LIKE PROTEIN HEMZ"/>
    <property type="match status" value="1"/>
</dbReference>
<dbReference type="PROSITE" id="PS51918">
    <property type="entry name" value="RADICAL_SAM"/>
    <property type="match status" value="1"/>
</dbReference>
<dbReference type="SFLD" id="SFLDF00310">
    <property type="entry name" value="oxygen-independent_coproporphy"/>
    <property type="match status" value="1"/>
</dbReference>
<dbReference type="EMBL" id="FPBT01000001">
    <property type="protein sequence ID" value="SFU29287.1"/>
    <property type="molecule type" value="Genomic_DNA"/>
</dbReference>
<dbReference type="PANTHER" id="PTHR13932">
    <property type="entry name" value="COPROPORPHYRINIGEN III OXIDASE"/>
    <property type="match status" value="1"/>
</dbReference>
<dbReference type="GO" id="GO:0005737">
    <property type="term" value="C:cytoplasm"/>
    <property type="evidence" value="ECO:0007669"/>
    <property type="project" value="TreeGrafter"/>
</dbReference>
<dbReference type="GO" id="GO:0051539">
    <property type="term" value="F:4 iron, 4 sulfur cluster binding"/>
    <property type="evidence" value="ECO:0007669"/>
    <property type="project" value="TreeGrafter"/>
</dbReference>
<dbReference type="InterPro" id="IPR058240">
    <property type="entry name" value="rSAM_sf"/>
</dbReference>
<dbReference type="SFLD" id="SFLDG01065">
    <property type="entry name" value="anaerobic_coproporphyrinogen-I"/>
    <property type="match status" value="1"/>
</dbReference>
<accession>A0A1I7EZF6</accession>
<evidence type="ECO:0000259" key="1">
    <source>
        <dbReference type="PROSITE" id="PS51918"/>
    </source>
</evidence>